<evidence type="ECO:0000313" key="1">
    <source>
        <dbReference type="EMBL" id="MCQ9209398.1"/>
    </source>
</evidence>
<accession>A0ABT1WLL3</accession>
<sequence>MSKGYGGYCQLIDSDGDFYLFAYSGYDLNVDFNSYKEASVDMDGIIMVGKEYFPEPTISRKRKRKPNGKKVWIEKRSYPEVDMIEMLMNGRIIVENSKRLFQNSSDEMDVIIIKLLLSMHRDYVRSGVIPEIKAVHS</sequence>
<organism evidence="1 2">
    <name type="scientific">Granulicatella seriolae</name>
    <dbReference type="NCBI Taxonomy" id="2967226"/>
    <lineage>
        <taxon>Bacteria</taxon>
        <taxon>Bacillati</taxon>
        <taxon>Bacillota</taxon>
        <taxon>Bacilli</taxon>
        <taxon>Lactobacillales</taxon>
        <taxon>Carnobacteriaceae</taxon>
        <taxon>Granulicatella</taxon>
    </lineage>
</organism>
<reference evidence="1" key="1">
    <citation type="submission" date="2022-07" db="EMBL/GenBank/DDBJ databases">
        <authorList>
            <person name="Jung M.-Y."/>
            <person name="Lee M."/>
        </authorList>
    </citation>
    <scope>NUCLEOTIDE SEQUENCE</scope>
    <source>
        <strain evidence="1">S8</strain>
    </source>
</reference>
<evidence type="ECO:0000313" key="2">
    <source>
        <dbReference type="Proteomes" id="UP001059480"/>
    </source>
</evidence>
<name>A0ABT1WLL3_9LACT</name>
<proteinExistence type="predicted"/>
<reference evidence="1" key="3">
    <citation type="journal article" date="2023" name="Microbiol. Resour. Announc.">
        <title>Draft Genome Sequence of Granulicatella sp. Strain S8, Isolated from a Marine Fish, Seriola quinqueradiata.</title>
        <authorList>
            <person name="Lee M."/>
            <person name="Farooq A."/>
            <person name="Jeong J.B."/>
            <person name="Jung M.Y."/>
        </authorList>
    </citation>
    <scope>NUCLEOTIDE SEQUENCE</scope>
    <source>
        <strain evidence="1">S8</strain>
    </source>
</reference>
<dbReference type="EMBL" id="JANHNZ010000002">
    <property type="protein sequence ID" value="MCQ9209398.1"/>
    <property type="molecule type" value="Genomic_DNA"/>
</dbReference>
<dbReference type="RefSeq" id="WP_256944516.1">
    <property type="nucleotide sequence ID" value="NZ_JANHNZ010000002.1"/>
</dbReference>
<gene>
    <name evidence="1" type="ORF">NPA36_02435</name>
</gene>
<comment type="caution">
    <text evidence="1">The sequence shown here is derived from an EMBL/GenBank/DDBJ whole genome shotgun (WGS) entry which is preliminary data.</text>
</comment>
<dbReference type="Proteomes" id="UP001059480">
    <property type="component" value="Unassembled WGS sequence"/>
</dbReference>
<keyword evidence="2" id="KW-1185">Reference proteome</keyword>
<reference evidence="1" key="2">
    <citation type="journal article" date="2023" name="Curr. Microbiol.">
        <title>Granulicatella seriolae sp. nov., a Novel Facultative Anaerobe Isolated from Yellowtail Marine Fish.</title>
        <authorList>
            <person name="Lee M."/>
            <person name="Choi Y.J."/>
            <person name="Farooq A."/>
            <person name="Jeong J.B."/>
            <person name="Jung M.Y."/>
        </authorList>
    </citation>
    <scope>NUCLEOTIDE SEQUENCE</scope>
    <source>
        <strain evidence="1">S8</strain>
    </source>
</reference>
<protein>
    <submittedName>
        <fullName evidence="1">Uncharacterized protein</fullName>
    </submittedName>
</protein>